<keyword evidence="7" id="KW-1185">Reference proteome</keyword>
<keyword evidence="3" id="KW-0547">Nucleotide-binding</keyword>
<evidence type="ECO:0000256" key="2">
    <source>
        <dbReference type="ARBA" id="ARBA00022695"/>
    </source>
</evidence>
<reference evidence="6 7" key="1">
    <citation type="submission" date="2024-01" db="EMBL/GenBank/DDBJ databases">
        <title>Genome mining of biosynthetic gene clusters to explore secondary metabolites of Streptomyces sp.</title>
        <authorList>
            <person name="Baig A."/>
            <person name="Ajitkumar Shintre N."/>
            <person name="Kumar H."/>
            <person name="Anbarasu A."/>
            <person name="Ramaiah S."/>
        </authorList>
    </citation>
    <scope>NUCLEOTIDE SEQUENCE [LARGE SCALE GENOMIC DNA]</scope>
    <source>
        <strain evidence="6 7">A57</strain>
    </source>
</reference>
<sequence length="268" mass="30465">MIREAIKEHAAFDGCDLTVYAKGSYANNTNVKADSDVDIAVQCGECIYWEEATPGAHTSSGSYTGIWTPSKLRSELKAALEAKFSGQVDSSGSTAFRINSSTVRVDADVVPCFDFRYYFSPTSYREGTKVFKKDGTSLRNYPQQQLDNGRAKNKRTNQYYKKAVRIMKRVENAMVAEDVHREVPSFFVECLVYNCPDRIFMEPTWAKTVEGIIVHVWQELDGPEPSEESERWFEVNGCKFLFHPTQAWSRQDGRDFVKAAWNYLGYAS</sequence>
<dbReference type="RefSeq" id="WP_376735624.1">
    <property type="nucleotide sequence ID" value="NZ_JAYMRP010000040.1"/>
</dbReference>
<dbReference type="CDD" id="cd05400">
    <property type="entry name" value="NT_2-5OAS_ClassI-CCAase"/>
    <property type="match status" value="1"/>
</dbReference>
<evidence type="ECO:0000256" key="4">
    <source>
        <dbReference type="ARBA" id="ARBA00023118"/>
    </source>
</evidence>
<evidence type="ECO:0000259" key="5">
    <source>
        <dbReference type="Pfam" id="PF26305"/>
    </source>
</evidence>
<evidence type="ECO:0000256" key="1">
    <source>
        <dbReference type="ARBA" id="ARBA00022679"/>
    </source>
</evidence>
<evidence type="ECO:0000256" key="3">
    <source>
        <dbReference type="ARBA" id="ARBA00022741"/>
    </source>
</evidence>
<keyword evidence="1" id="KW-0808">Transferase</keyword>
<proteinExistence type="predicted"/>
<dbReference type="InterPro" id="IPR043519">
    <property type="entry name" value="NT_sf"/>
</dbReference>
<dbReference type="Proteomes" id="UP001585080">
    <property type="component" value="Unassembled WGS sequence"/>
</dbReference>
<dbReference type="SUPFAM" id="SSF81301">
    <property type="entry name" value="Nucleotidyltransferase"/>
    <property type="match status" value="1"/>
</dbReference>
<evidence type="ECO:0000313" key="6">
    <source>
        <dbReference type="EMBL" id="MFB8777132.1"/>
    </source>
</evidence>
<dbReference type="Pfam" id="PF26305">
    <property type="entry name" value="CD_NTase_C"/>
    <property type="match status" value="1"/>
</dbReference>
<name>A0ABV5EJU5_9ACTN</name>
<dbReference type="InterPro" id="IPR006116">
    <property type="entry name" value="NT_2-5OAS_ClassI-CCAase"/>
</dbReference>
<protein>
    <submittedName>
        <fullName evidence="6">Nucleotidyltransferase</fullName>
    </submittedName>
</protein>
<keyword evidence="2" id="KW-0548">Nucleotidyltransferase</keyword>
<organism evidence="6 7">
    <name type="scientific">Streptomyces broussonetiae</name>
    <dbReference type="NCBI Taxonomy" id="2686304"/>
    <lineage>
        <taxon>Bacteria</taxon>
        <taxon>Bacillati</taxon>
        <taxon>Actinomycetota</taxon>
        <taxon>Actinomycetes</taxon>
        <taxon>Kitasatosporales</taxon>
        <taxon>Streptomycetaceae</taxon>
        <taxon>Streptomyces</taxon>
    </lineage>
</organism>
<keyword evidence="4" id="KW-0051">Antiviral defense</keyword>
<evidence type="ECO:0000313" key="7">
    <source>
        <dbReference type="Proteomes" id="UP001585080"/>
    </source>
</evidence>
<dbReference type="Gene3D" id="3.30.460.10">
    <property type="entry name" value="Beta Polymerase, domain 2"/>
    <property type="match status" value="1"/>
</dbReference>
<accession>A0ABV5EJU5</accession>
<dbReference type="EMBL" id="JAYMRP010000040">
    <property type="protein sequence ID" value="MFB8777132.1"/>
    <property type="molecule type" value="Genomic_DNA"/>
</dbReference>
<dbReference type="InterPro" id="IPR058909">
    <property type="entry name" value="CD_NTase_C"/>
</dbReference>
<comment type="caution">
    <text evidence="6">The sequence shown here is derived from an EMBL/GenBank/DDBJ whole genome shotgun (WGS) entry which is preliminary data.</text>
</comment>
<feature type="domain" description="cGAS/DncV-like nucleotidyltransferase C-terminal helical" evidence="5">
    <location>
        <begin position="147"/>
        <end position="265"/>
    </location>
</feature>
<gene>
    <name evidence="6" type="ORF">VSS16_31175</name>
</gene>